<dbReference type="GO" id="GO:0004650">
    <property type="term" value="F:polygalacturonase activity"/>
    <property type="evidence" value="ECO:0007669"/>
    <property type="project" value="InterPro"/>
</dbReference>
<dbReference type="AlphaFoldDB" id="A0AA40K2X4"/>
<gene>
    <name evidence="2" type="ORF">B0T18DRAFT_469666</name>
</gene>
<dbReference type="Gene3D" id="2.160.20.10">
    <property type="entry name" value="Single-stranded right-handed beta-helix, Pectin lyase-like"/>
    <property type="match status" value="1"/>
</dbReference>
<comment type="caution">
    <text evidence="2">The sequence shown here is derived from an EMBL/GenBank/DDBJ whole genome shotgun (WGS) entry which is preliminary data.</text>
</comment>
<dbReference type="GO" id="GO:0006629">
    <property type="term" value="P:lipid metabolic process"/>
    <property type="evidence" value="ECO:0007669"/>
    <property type="project" value="InterPro"/>
</dbReference>
<dbReference type="SUPFAM" id="SSF51126">
    <property type="entry name" value="Pectin lyase-like"/>
    <property type="match status" value="1"/>
</dbReference>
<dbReference type="InterPro" id="IPR011050">
    <property type="entry name" value="Pectin_lyase_fold/virulence"/>
</dbReference>
<dbReference type="InterPro" id="IPR017946">
    <property type="entry name" value="PLC-like_Pdiesterase_TIM-brl"/>
</dbReference>
<dbReference type="Proteomes" id="UP001172155">
    <property type="component" value="Unassembled WGS sequence"/>
</dbReference>
<accession>A0AA40K2X4</accession>
<dbReference type="SUPFAM" id="SSF51695">
    <property type="entry name" value="PLC-like phosphodiesterases"/>
    <property type="match status" value="1"/>
</dbReference>
<dbReference type="EMBL" id="JAUKUD010000005">
    <property type="protein sequence ID" value="KAK0743969.1"/>
    <property type="molecule type" value="Genomic_DNA"/>
</dbReference>
<evidence type="ECO:0000259" key="1">
    <source>
        <dbReference type="Pfam" id="PF12708"/>
    </source>
</evidence>
<keyword evidence="2" id="KW-0456">Lyase</keyword>
<dbReference type="PANTHER" id="PTHR33928">
    <property type="entry name" value="POLYGALACTURONASE QRT3"/>
    <property type="match status" value="1"/>
</dbReference>
<keyword evidence="3" id="KW-1185">Reference proteome</keyword>
<dbReference type="Pfam" id="PF12708">
    <property type="entry name" value="Pect-lyase_RHGA_epim"/>
    <property type="match status" value="1"/>
</dbReference>
<dbReference type="GO" id="GO:0008081">
    <property type="term" value="F:phosphoric diester hydrolase activity"/>
    <property type="evidence" value="ECO:0007669"/>
    <property type="project" value="InterPro"/>
</dbReference>
<evidence type="ECO:0000313" key="2">
    <source>
        <dbReference type="EMBL" id="KAK0743969.1"/>
    </source>
</evidence>
<dbReference type="GO" id="GO:0016829">
    <property type="term" value="F:lyase activity"/>
    <property type="evidence" value="ECO:0007669"/>
    <property type="project" value="UniProtKB-KW"/>
</dbReference>
<proteinExistence type="predicted"/>
<organism evidence="2 3">
    <name type="scientific">Schizothecium vesticola</name>
    <dbReference type="NCBI Taxonomy" id="314040"/>
    <lineage>
        <taxon>Eukaryota</taxon>
        <taxon>Fungi</taxon>
        <taxon>Dikarya</taxon>
        <taxon>Ascomycota</taxon>
        <taxon>Pezizomycotina</taxon>
        <taxon>Sordariomycetes</taxon>
        <taxon>Sordariomycetidae</taxon>
        <taxon>Sordariales</taxon>
        <taxon>Schizotheciaceae</taxon>
        <taxon>Schizothecium</taxon>
    </lineage>
</organism>
<dbReference type="InterPro" id="IPR024535">
    <property type="entry name" value="RHGA/B-epi-like_pectate_lyase"/>
</dbReference>
<evidence type="ECO:0000313" key="3">
    <source>
        <dbReference type="Proteomes" id="UP001172155"/>
    </source>
</evidence>
<dbReference type="PANTHER" id="PTHR33928:SF2">
    <property type="entry name" value="PECTATE LYASE SUPERFAMILY PROTEIN DOMAIN-CONTAINING PROTEIN-RELATED"/>
    <property type="match status" value="1"/>
</dbReference>
<dbReference type="PROSITE" id="PS50007">
    <property type="entry name" value="PIPLC_X_DOMAIN"/>
    <property type="match status" value="1"/>
</dbReference>
<sequence length="1025" mass="113593">AGGAVKHWSIGPIYKGDNRTWSGGADSTPYKRHESLLGPEAGGLPSRPFFERKRNQYADHSPDEFVHIKDFGAAGDGVRDDTKDVQDAFNGAVRQGKLLFVDAGIYMLADTVTIPKGARVIGECWATFAAFGERFSDPSNPRPVLRVGTENEVGDVELQDLIVSTKGGTAGAILIEWNLKARSQGSAALWDVHARVGGALGTDLNPAGCPPIRDGTNPEKCQAAAALMHIRPGASGLFDNMWLWVADHIIDDPDRQDDGNNMDQLSVYVARGLLVESTDATWLYGTSAEHAVFYQYNFHNAKNIYAGMLQTEPPYFQPTPRAPHPFSKQVGTFSGDPKYKCDNSDSDGCDTAWAVILTGSENIMIGGAGTYSWFDTYTQTCIGKQACQKALWFVSENRANVRIQHLITIGATNMIVSGTGKGILARDNQATDSHPRWSHISIYDAESVAATDTVDSSCAASKPTFELPKEPPKGEWYPNAELGLGAWDDSLDASKIYVTIVNLAPYTFKLVDRSCYQMDGMWFGDVLPGHSRQNTIDYFGGKGGTYPVDDNGEAYYSIEGTGKTFVIKAVHRIGEKYPYRPRVELSGFGNGATEYTARGPQRAFNLIITGSEKFGFITSMYPPPVGWMQHLKDVIGPRTVNHVVMPGSHNAGMSAIGKFSWEATRLNTQNQAYNLYNQLRLGSRWFDLRVVIIKEDGPYSFHTAHTSYPSRPVGDMYGATGATLDEVIGWINQFTNEYPGEVIFLWTKYLWALPADFLENGRSFTKPELEAFYGKLKGINNRCPYGRFGPVPEKRPDVKFDRFLMSTLMEQNNGKGCVLIFLDEPNILFANPEEGIYFGPDYFDRSDVWIETNVARNLVAGNVKAWTDMRLREDSFIVSKWHGSWDLVSRRFLSIEELSMRTMYDPLFWAGVGQMSPVSYPNAFSMDYVGMGLTGEAPPDLSKAQHEMRTLAIGLNLYMISENCTQGRGKRLIDMDPPKGLSTAGNQQLQVVNGSVKVDKQLFGQLNIKPVEERPLARRLPCPER</sequence>
<dbReference type="InterPro" id="IPR012334">
    <property type="entry name" value="Pectin_lyas_fold"/>
</dbReference>
<name>A0AA40K2X4_9PEZI</name>
<protein>
    <submittedName>
        <fullName evidence="2">Pectin lyase fold/virulence factor</fullName>
    </submittedName>
</protein>
<reference evidence="2" key="1">
    <citation type="submission" date="2023-06" db="EMBL/GenBank/DDBJ databases">
        <title>Genome-scale phylogeny and comparative genomics of the fungal order Sordariales.</title>
        <authorList>
            <consortium name="Lawrence Berkeley National Laboratory"/>
            <person name="Hensen N."/>
            <person name="Bonometti L."/>
            <person name="Westerberg I."/>
            <person name="Brannstrom I.O."/>
            <person name="Guillou S."/>
            <person name="Cros-Aarteil S."/>
            <person name="Calhoun S."/>
            <person name="Haridas S."/>
            <person name="Kuo A."/>
            <person name="Mondo S."/>
            <person name="Pangilinan J."/>
            <person name="Riley R."/>
            <person name="LaButti K."/>
            <person name="Andreopoulos B."/>
            <person name="Lipzen A."/>
            <person name="Chen C."/>
            <person name="Yanf M."/>
            <person name="Daum C."/>
            <person name="Ng V."/>
            <person name="Clum A."/>
            <person name="Steindorff A."/>
            <person name="Ohm R."/>
            <person name="Martin F."/>
            <person name="Silar P."/>
            <person name="Natvig D."/>
            <person name="Lalanne C."/>
            <person name="Gautier V."/>
            <person name="Ament-velasquez S.L."/>
            <person name="Kruys A."/>
            <person name="Hutchinson M.I."/>
            <person name="Powell A.J."/>
            <person name="Barry K."/>
            <person name="Miller A.N."/>
            <person name="Grigoriev I.V."/>
            <person name="Debuchy R."/>
            <person name="Gladieux P."/>
            <person name="Thoren M.H."/>
            <person name="Johannesson H."/>
        </authorList>
    </citation>
    <scope>NUCLEOTIDE SEQUENCE</scope>
    <source>
        <strain evidence="2">SMH3187-1</strain>
    </source>
</reference>
<feature type="non-terminal residue" evidence="2">
    <location>
        <position position="1"/>
    </location>
</feature>
<feature type="domain" description="Rhamnogalacturonase A/B/Epimerase-like pectate lyase" evidence="1">
    <location>
        <begin position="65"/>
        <end position="124"/>
    </location>
</feature>
<dbReference type="Gene3D" id="3.20.20.190">
    <property type="entry name" value="Phosphatidylinositol (PI) phosphodiesterase"/>
    <property type="match status" value="1"/>
</dbReference>
<dbReference type="InterPro" id="IPR039279">
    <property type="entry name" value="QRT3-like"/>
</dbReference>